<dbReference type="GO" id="GO:0005576">
    <property type="term" value="C:extracellular region"/>
    <property type="evidence" value="ECO:0007669"/>
    <property type="project" value="UniProtKB-SubCell"/>
</dbReference>
<dbReference type="GO" id="GO:0004190">
    <property type="term" value="F:aspartic-type endopeptidase activity"/>
    <property type="evidence" value="ECO:0007669"/>
    <property type="project" value="UniProtKB-KW"/>
</dbReference>
<dbReference type="PANTHER" id="PTHR11480:SF80">
    <property type="entry name" value="SAPOSIN-RELATED"/>
    <property type="match status" value="1"/>
</dbReference>
<dbReference type="Proteomes" id="UP000257109">
    <property type="component" value="Unassembled WGS sequence"/>
</dbReference>
<dbReference type="SUPFAM" id="SSF47862">
    <property type="entry name" value="Saposin"/>
    <property type="match status" value="2"/>
</dbReference>
<dbReference type="InterPro" id="IPR008139">
    <property type="entry name" value="SaposinB_dom"/>
</dbReference>
<comment type="caution">
    <text evidence="14">The sequence shown here is derived from an EMBL/GenBank/DDBJ whole genome shotgun (WGS) entry which is preliminary data.</text>
</comment>
<keyword evidence="9" id="KW-0325">Glycoprotein</keyword>
<feature type="domain" description="Saposin B-type" evidence="13">
    <location>
        <begin position="113"/>
        <end position="192"/>
    </location>
</feature>
<feature type="non-terminal residue" evidence="14">
    <location>
        <position position="1"/>
    </location>
</feature>
<dbReference type="STRING" id="157652.A0A371EQL0"/>
<keyword evidence="7" id="KW-0865">Zymogen</keyword>
<dbReference type="OrthoDB" id="69496at2759"/>
<evidence type="ECO:0000256" key="1">
    <source>
        <dbReference type="ARBA" id="ARBA00004239"/>
    </source>
</evidence>
<protein>
    <recommendedName>
        <fullName evidence="11">Pulmonary surfactant-associated protein B</fullName>
    </recommendedName>
    <alternativeName>
        <fullName evidence="12">Pulmonary surfactant-associated proteolipid SPL(Phe)</fullName>
    </alternativeName>
</protein>
<organism evidence="14 15">
    <name type="scientific">Mucuna pruriens</name>
    <name type="common">Velvet bean</name>
    <name type="synonym">Dolichos pruriens</name>
    <dbReference type="NCBI Taxonomy" id="157652"/>
    <lineage>
        <taxon>Eukaryota</taxon>
        <taxon>Viridiplantae</taxon>
        <taxon>Streptophyta</taxon>
        <taxon>Embryophyta</taxon>
        <taxon>Tracheophyta</taxon>
        <taxon>Spermatophyta</taxon>
        <taxon>Magnoliopsida</taxon>
        <taxon>eudicotyledons</taxon>
        <taxon>Gunneridae</taxon>
        <taxon>Pentapetalae</taxon>
        <taxon>rosids</taxon>
        <taxon>fabids</taxon>
        <taxon>Fabales</taxon>
        <taxon>Fabaceae</taxon>
        <taxon>Papilionoideae</taxon>
        <taxon>50 kb inversion clade</taxon>
        <taxon>NPAAA clade</taxon>
        <taxon>indigoferoid/millettioid clade</taxon>
        <taxon>Phaseoleae</taxon>
        <taxon>Mucuna</taxon>
    </lineage>
</organism>
<evidence type="ECO:0000313" key="15">
    <source>
        <dbReference type="Proteomes" id="UP000257109"/>
    </source>
</evidence>
<evidence type="ECO:0000256" key="4">
    <source>
        <dbReference type="ARBA" id="ARBA00022729"/>
    </source>
</evidence>
<dbReference type="Gene3D" id="1.10.225.10">
    <property type="entry name" value="Saposin-like"/>
    <property type="match status" value="2"/>
</dbReference>
<dbReference type="Pfam" id="PF05184">
    <property type="entry name" value="SapB_1"/>
    <property type="match status" value="1"/>
</dbReference>
<dbReference type="GO" id="GO:0006508">
    <property type="term" value="P:proteolysis"/>
    <property type="evidence" value="ECO:0007669"/>
    <property type="project" value="UniProtKB-KW"/>
</dbReference>
<dbReference type="InterPro" id="IPR011001">
    <property type="entry name" value="Saposin-like"/>
</dbReference>
<evidence type="ECO:0000256" key="9">
    <source>
        <dbReference type="ARBA" id="ARBA00023180"/>
    </source>
</evidence>
<keyword evidence="15" id="KW-1185">Reference proteome</keyword>
<keyword evidence="6" id="KW-0064">Aspartyl protease</keyword>
<evidence type="ECO:0000256" key="6">
    <source>
        <dbReference type="ARBA" id="ARBA00022750"/>
    </source>
</evidence>
<keyword evidence="2" id="KW-0964">Secreted</keyword>
<comment type="subcellular location">
    <subcellularLocation>
        <location evidence="1">Secreted</location>
        <location evidence="1">Extracellular space</location>
    </subcellularLocation>
</comment>
<keyword evidence="6" id="KW-0378">Hydrolase</keyword>
<name>A0A371EQL0_MUCPR</name>
<evidence type="ECO:0000256" key="5">
    <source>
        <dbReference type="ARBA" id="ARBA00022737"/>
    </source>
</evidence>
<comment type="function">
    <text evidence="10">Pulmonary surfactant-associated proteins promote alveolar stability by lowering the surface tension at the air-liquid interface in the peripheral air spaces. SP-B increases the collapse pressure of palmitic acid to nearly 70 millinewtons per meter.</text>
</comment>
<dbReference type="InterPro" id="IPR051428">
    <property type="entry name" value="Sphingo_Act-Surfact_Prot"/>
</dbReference>
<feature type="domain" description="Saposin B-type" evidence="13">
    <location>
        <begin position="199"/>
        <end position="277"/>
    </location>
</feature>
<evidence type="ECO:0000256" key="3">
    <source>
        <dbReference type="ARBA" id="ARBA00022670"/>
    </source>
</evidence>
<dbReference type="FunFam" id="1.10.225.10:FF:000008">
    <property type="entry name" value="Pulmonary surfactant-associated protein B"/>
    <property type="match status" value="1"/>
</dbReference>
<evidence type="ECO:0000313" key="14">
    <source>
        <dbReference type="EMBL" id="RDX68246.1"/>
    </source>
</evidence>
<dbReference type="GO" id="GO:0006629">
    <property type="term" value="P:lipid metabolic process"/>
    <property type="evidence" value="ECO:0007669"/>
    <property type="project" value="InterPro"/>
</dbReference>
<gene>
    <name evidence="14" type="primary">PSAP</name>
    <name evidence="14" type="ORF">CR513_52785</name>
</gene>
<dbReference type="InterPro" id="IPR007856">
    <property type="entry name" value="SapB_1"/>
</dbReference>
<dbReference type="EMBL" id="QJKJ01012626">
    <property type="protein sequence ID" value="RDX68246.1"/>
    <property type="molecule type" value="Genomic_DNA"/>
</dbReference>
<keyword evidence="3" id="KW-0645">Protease</keyword>
<evidence type="ECO:0000256" key="12">
    <source>
        <dbReference type="ARBA" id="ARBA00041785"/>
    </source>
</evidence>
<dbReference type="PANTHER" id="PTHR11480">
    <property type="entry name" value="SAPOSIN-RELATED"/>
    <property type="match status" value="1"/>
</dbReference>
<keyword evidence="5" id="KW-0677">Repeat</keyword>
<evidence type="ECO:0000256" key="2">
    <source>
        <dbReference type="ARBA" id="ARBA00022525"/>
    </source>
</evidence>
<evidence type="ECO:0000256" key="10">
    <source>
        <dbReference type="ARBA" id="ARBA00037221"/>
    </source>
</evidence>
<reference evidence="14" key="1">
    <citation type="submission" date="2018-05" db="EMBL/GenBank/DDBJ databases">
        <title>Draft genome of Mucuna pruriens seed.</title>
        <authorList>
            <person name="Nnadi N.E."/>
            <person name="Vos R."/>
            <person name="Hasami M.H."/>
            <person name="Devisetty U.K."/>
            <person name="Aguiy J.C."/>
        </authorList>
    </citation>
    <scope>NUCLEOTIDE SEQUENCE [LARGE SCALE GENOMIC DNA]</scope>
    <source>
        <strain evidence="14">JCA_2017</strain>
    </source>
</reference>
<dbReference type="PROSITE" id="PS50015">
    <property type="entry name" value="SAP_B"/>
    <property type="match status" value="2"/>
</dbReference>
<dbReference type="SMART" id="SM00741">
    <property type="entry name" value="SapB"/>
    <property type="match status" value="2"/>
</dbReference>
<evidence type="ECO:0000259" key="13">
    <source>
        <dbReference type="PROSITE" id="PS50015"/>
    </source>
</evidence>
<dbReference type="Pfam" id="PF03489">
    <property type="entry name" value="SapB_2"/>
    <property type="match status" value="2"/>
</dbReference>
<sequence>MKCEAHNSLDGALHTEALLKFKETEIVVQVSPTNASEDGITNHHSLPHPTRHSKRITTTLLLLSVLDDIIVQPDSGSGSGTMEGRIGLLFLVVLGAAWACDARELANSELSKKPDLCVLCEEYTTKALDYLNENKTQQEIIEILHSSCHQLLSFKQKCIAMVDYYAPLFFLEITTIQPGEFCHKVNLCQHNVYVSLKDQEDTCEFCKDTVSTLLEKLEDSDIKLIETLLKVCNSVEKYADKCKKMVFEYGPLILENAKKFLEKTDICTAIHACKSSTVAGQQAFLSDS</sequence>
<keyword evidence="4" id="KW-0732">Signal</keyword>
<proteinExistence type="predicted"/>
<dbReference type="AlphaFoldDB" id="A0A371EQL0"/>
<dbReference type="InterPro" id="IPR008138">
    <property type="entry name" value="SapB_2"/>
</dbReference>
<evidence type="ECO:0000256" key="8">
    <source>
        <dbReference type="ARBA" id="ARBA00023157"/>
    </source>
</evidence>
<accession>A0A371EQL0</accession>
<evidence type="ECO:0000256" key="11">
    <source>
        <dbReference type="ARBA" id="ARBA00041094"/>
    </source>
</evidence>
<keyword evidence="8" id="KW-1015">Disulfide bond</keyword>
<evidence type="ECO:0000256" key="7">
    <source>
        <dbReference type="ARBA" id="ARBA00023145"/>
    </source>
</evidence>